<organism evidence="1 2">
    <name type="scientific">Protea cynaroides</name>
    <dbReference type="NCBI Taxonomy" id="273540"/>
    <lineage>
        <taxon>Eukaryota</taxon>
        <taxon>Viridiplantae</taxon>
        <taxon>Streptophyta</taxon>
        <taxon>Embryophyta</taxon>
        <taxon>Tracheophyta</taxon>
        <taxon>Spermatophyta</taxon>
        <taxon>Magnoliopsida</taxon>
        <taxon>Proteales</taxon>
        <taxon>Proteaceae</taxon>
        <taxon>Protea</taxon>
    </lineage>
</organism>
<keyword evidence="2" id="KW-1185">Reference proteome</keyword>
<name>A0A9Q0K7F4_9MAGN</name>
<dbReference type="AlphaFoldDB" id="A0A9Q0K7F4"/>
<comment type="caution">
    <text evidence="1">The sequence shown here is derived from an EMBL/GenBank/DDBJ whole genome shotgun (WGS) entry which is preliminary data.</text>
</comment>
<reference evidence="1" key="1">
    <citation type="journal article" date="2023" name="Plant J.">
        <title>The genome of the king protea, Protea cynaroides.</title>
        <authorList>
            <person name="Chang J."/>
            <person name="Duong T.A."/>
            <person name="Schoeman C."/>
            <person name="Ma X."/>
            <person name="Roodt D."/>
            <person name="Barker N."/>
            <person name="Li Z."/>
            <person name="Van de Peer Y."/>
            <person name="Mizrachi E."/>
        </authorList>
    </citation>
    <scope>NUCLEOTIDE SEQUENCE</scope>
    <source>
        <tissue evidence="1">Young leaves</tissue>
    </source>
</reference>
<sequence length="171" mass="17921">MPRKILVEWSVVRASGAGYQLLEGIQVVFGPRLEGDVLEIGGVKDDRLEYVPEHGGVDLAVGGLVVPIDPGDVEDVGDVGERRELSEGFIGIRDVALDVLDGVIGVPGGTFATGYAVDLPGTARGIGKRENLGQTVADDAGDADDQTHALVQSLRMTFIAIGPLLCNQFGI</sequence>
<dbReference type="OrthoDB" id="10650552at2759"/>
<evidence type="ECO:0000313" key="2">
    <source>
        <dbReference type="Proteomes" id="UP001141806"/>
    </source>
</evidence>
<protein>
    <submittedName>
        <fullName evidence="1">Uncharacterized protein</fullName>
    </submittedName>
</protein>
<gene>
    <name evidence="1" type="ORF">NE237_017125</name>
</gene>
<proteinExistence type="predicted"/>
<dbReference type="Proteomes" id="UP001141806">
    <property type="component" value="Unassembled WGS sequence"/>
</dbReference>
<evidence type="ECO:0000313" key="1">
    <source>
        <dbReference type="EMBL" id="KAJ4965276.1"/>
    </source>
</evidence>
<dbReference type="EMBL" id="JAMYWD010000007">
    <property type="protein sequence ID" value="KAJ4965276.1"/>
    <property type="molecule type" value="Genomic_DNA"/>
</dbReference>
<accession>A0A9Q0K7F4</accession>